<keyword evidence="4" id="KW-0808">Transferase</keyword>
<comment type="similarity">
    <text evidence="1">Belongs to the bacterial sugar transferase family.</text>
</comment>
<dbReference type="PANTHER" id="PTHR30576">
    <property type="entry name" value="COLANIC BIOSYNTHESIS UDP-GLUCOSE LIPID CARRIER TRANSFERASE"/>
    <property type="match status" value="1"/>
</dbReference>
<organism evidence="4 5">
    <name type="scientific">Aeromicrobium phragmitis</name>
    <dbReference type="NCBI Taxonomy" id="2478914"/>
    <lineage>
        <taxon>Bacteria</taxon>
        <taxon>Bacillati</taxon>
        <taxon>Actinomycetota</taxon>
        <taxon>Actinomycetes</taxon>
        <taxon>Propionibacteriales</taxon>
        <taxon>Nocardioidaceae</taxon>
        <taxon>Aeromicrobium</taxon>
    </lineage>
</organism>
<evidence type="ECO:0000256" key="2">
    <source>
        <dbReference type="SAM" id="Phobius"/>
    </source>
</evidence>
<evidence type="ECO:0000259" key="3">
    <source>
        <dbReference type="Pfam" id="PF02397"/>
    </source>
</evidence>
<sequence length="210" mass="23414">MGRSDSMPSHMRYLDSRYVLDRVLAGISLILLSPLLGCVAVAVLTSSGRPILFRQTRVGRDGVEFEIIKFRTMVKDAETLGGGYMPEGMNLVTPVGSFLRRTSLDELPQLLNIVRGEMAFIGPRPALPDQYRRYTPLQRRRVAALPGITGLAQVTYRNNAPWSKRIELDLEYLAKVGLVMDLNIAWRTFVRTFGGDDILEGQAASDVDDL</sequence>
<keyword evidence="5" id="KW-1185">Reference proteome</keyword>
<dbReference type="GO" id="GO:0016780">
    <property type="term" value="F:phosphotransferase activity, for other substituted phosphate groups"/>
    <property type="evidence" value="ECO:0007669"/>
    <property type="project" value="TreeGrafter"/>
</dbReference>
<evidence type="ECO:0000256" key="1">
    <source>
        <dbReference type="ARBA" id="ARBA00006464"/>
    </source>
</evidence>
<dbReference type="InterPro" id="IPR003362">
    <property type="entry name" value="Bact_transf"/>
</dbReference>
<evidence type="ECO:0000313" key="5">
    <source>
        <dbReference type="Proteomes" id="UP000282515"/>
    </source>
</evidence>
<dbReference type="Proteomes" id="UP000282515">
    <property type="component" value="Unassembled WGS sequence"/>
</dbReference>
<dbReference type="PANTHER" id="PTHR30576:SF10">
    <property type="entry name" value="SLL5057 PROTEIN"/>
    <property type="match status" value="1"/>
</dbReference>
<keyword evidence="2" id="KW-0812">Transmembrane</keyword>
<name>A0A3L8PNV5_9ACTN</name>
<accession>A0A3L8PNV5</accession>
<feature type="domain" description="Bacterial sugar transferase" evidence="3">
    <location>
        <begin position="19"/>
        <end position="192"/>
    </location>
</feature>
<keyword evidence="2" id="KW-0472">Membrane</keyword>
<comment type="caution">
    <text evidence="4">The sequence shown here is derived from an EMBL/GenBank/DDBJ whole genome shotgun (WGS) entry which is preliminary data.</text>
</comment>
<proteinExistence type="inferred from homology"/>
<protein>
    <submittedName>
        <fullName evidence="4">Sugar transferase</fullName>
    </submittedName>
</protein>
<dbReference type="Pfam" id="PF02397">
    <property type="entry name" value="Bac_transf"/>
    <property type="match status" value="1"/>
</dbReference>
<keyword evidence="2" id="KW-1133">Transmembrane helix</keyword>
<evidence type="ECO:0000313" key="4">
    <source>
        <dbReference type="EMBL" id="RLV57095.1"/>
    </source>
</evidence>
<feature type="transmembrane region" description="Helical" evidence="2">
    <location>
        <begin position="23"/>
        <end position="44"/>
    </location>
</feature>
<reference evidence="4 5" key="1">
    <citation type="submission" date="2018-10" db="EMBL/GenBank/DDBJ databases">
        <title>Aeromicrobium sp. 9W16Y-2 whole genome shotgun sequence.</title>
        <authorList>
            <person name="Li F."/>
        </authorList>
    </citation>
    <scope>NUCLEOTIDE SEQUENCE [LARGE SCALE GENOMIC DNA]</scope>
    <source>
        <strain evidence="4 5">9W16Y-2</strain>
    </source>
</reference>
<dbReference type="AlphaFoldDB" id="A0A3L8PNV5"/>
<gene>
    <name evidence="4" type="ORF">D9V41_00060</name>
</gene>
<dbReference type="EMBL" id="RDBF01000001">
    <property type="protein sequence ID" value="RLV57095.1"/>
    <property type="molecule type" value="Genomic_DNA"/>
</dbReference>